<keyword evidence="3" id="KW-1185">Reference proteome</keyword>
<evidence type="ECO:0000259" key="1">
    <source>
        <dbReference type="Pfam" id="PF01370"/>
    </source>
</evidence>
<dbReference type="Pfam" id="PF01370">
    <property type="entry name" value="Epimerase"/>
    <property type="match status" value="1"/>
</dbReference>
<evidence type="ECO:0000313" key="3">
    <source>
        <dbReference type="Proteomes" id="UP000440513"/>
    </source>
</evidence>
<comment type="caution">
    <text evidence="2">The sequence shown here is derived from an EMBL/GenBank/DDBJ whole genome shotgun (WGS) entry which is preliminary data.</text>
</comment>
<dbReference type="SUPFAM" id="SSF51735">
    <property type="entry name" value="NAD(P)-binding Rossmann-fold domains"/>
    <property type="match status" value="1"/>
</dbReference>
<evidence type="ECO:0000313" key="2">
    <source>
        <dbReference type="EMBL" id="MST67920.1"/>
    </source>
</evidence>
<dbReference type="Proteomes" id="UP000440513">
    <property type="component" value="Unassembled WGS sequence"/>
</dbReference>
<dbReference type="Gene3D" id="3.40.50.720">
    <property type="entry name" value="NAD(P)-binding Rossmann-like Domain"/>
    <property type="match status" value="1"/>
</dbReference>
<dbReference type="RefSeq" id="WP_154433219.1">
    <property type="nucleotide sequence ID" value="NZ_VUMS01000057.1"/>
</dbReference>
<feature type="domain" description="NAD-dependent epimerase/dehydratase" evidence="1">
    <location>
        <begin position="3"/>
        <end position="42"/>
    </location>
</feature>
<reference evidence="2 3" key="1">
    <citation type="submission" date="2019-08" db="EMBL/GenBank/DDBJ databases">
        <title>In-depth cultivation of the pig gut microbiome towards novel bacterial diversity and tailored functional studies.</title>
        <authorList>
            <person name="Wylensek D."/>
            <person name="Hitch T.C.A."/>
            <person name="Clavel T."/>
        </authorList>
    </citation>
    <scope>NUCLEOTIDE SEQUENCE [LARGE SCALE GENOMIC DNA]</scope>
    <source>
        <strain evidence="2 3">BSM-380-WT-5A</strain>
    </source>
</reference>
<name>A0A7X2P5L1_9FIRM</name>
<gene>
    <name evidence="2" type="ORF">FYJ57_14740</name>
</gene>
<dbReference type="AlphaFoldDB" id="A0A7X2P5L1"/>
<dbReference type="EMBL" id="VUMS01000057">
    <property type="protein sequence ID" value="MST67920.1"/>
    <property type="molecule type" value="Genomic_DNA"/>
</dbReference>
<protein>
    <submittedName>
        <fullName evidence="2">NAD-dependent epimerase/dehydratase family protein</fullName>
    </submittedName>
</protein>
<proteinExistence type="predicted"/>
<dbReference type="InterPro" id="IPR036291">
    <property type="entry name" value="NAD(P)-bd_dom_sf"/>
</dbReference>
<accession>A0A7X2P5L1</accession>
<organism evidence="2 3">
    <name type="scientific">Oliverpabstia intestinalis</name>
    <dbReference type="NCBI Taxonomy" id="2606633"/>
    <lineage>
        <taxon>Bacteria</taxon>
        <taxon>Bacillati</taxon>
        <taxon>Bacillota</taxon>
        <taxon>Clostridia</taxon>
        <taxon>Lachnospirales</taxon>
        <taxon>Lachnospiraceae</taxon>
        <taxon>Oliverpabstia</taxon>
    </lineage>
</organism>
<sequence>MNILVIGGTRFFGIHMVNELLTAGHDVTIATRGKASDSFGDKVDNGRNIHPILWGGYEVYGVRICG</sequence>
<dbReference type="InterPro" id="IPR001509">
    <property type="entry name" value="Epimerase_deHydtase"/>
</dbReference>